<gene>
    <name evidence="1" type="ORF">LZA78_02355</name>
</gene>
<evidence type="ECO:0000313" key="2">
    <source>
        <dbReference type="Proteomes" id="UP001521181"/>
    </source>
</evidence>
<name>A0ABS8YUZ5_9RHOB</name>
<dbReference type="RefSeq" id="WP_233675337.1">
    <property type="nucleotide sequence ID" value="NZ_JAJUOS010000001.1"/>
</dbReference>
<sequence>MPDLNLPGGCRGFALRRIAPVGDGAVESVLHQAWLSNGRHVLEIQGNSPADRPELNAVIDAIICSIPA</sequence>
<keyword evidence="2" id="KW-1185">Reference proteome</keyword>
<organism evidence="1 2">
    <name type="scientific">Rhodobacter flavimaris</name>
    <dbReference type="NCBI Taxonomy" id="2907145"/>
    <lineage>
        <taxon>Bacteria</taxon>
        <taxon>Pseudomonadati</taxon>
        <taxon>Pseudomonadota</taxon>
        <taxon>Alphaproteobacteria</taxon>
        <taxon>Rhodobacterales</taxon>
        <taxon>Rhodobacter group</taxon>
        <taxon>Rhodobacter</taxon>
    </lineage>
</organism>
<reference evidence="1 2" key="1">
    <citation type="submission" date="2021-12" db="EMBL/GenBank/DDBJ databases">
        <title>Sinirhodobacter sp. WL0062 is a bacterium isolated from seawater.</title>
        <authorList>
            <person name="Wang L."/>
            <person name="He W."/>
            <person name="Zhang D.-F."/>
        </authorList>
    </citation>
    <scope>NUCLEOTIDE SEQUENCE [LARGE SCALE GENOMIC DNA]</scope>
    <source>
        <strain evidence="1 2">WL0062</strain>
    </source>
</reference>
<protein>
    <submittedName>
        <fullName evidence="1">Uncharacterized protein</fullName>
    </submittedName>
</protein>
<proteinExistence type="predicted"/>
<dbReference type="Proteomes" id="UP001521181">
    <property type="component" value="Unassembled WGS sequence"/>
</dbReference>
<accession>A0ABS8YUZ5</accession>
<dbReference type="EMBL" id="JAJUOS010000001">
    <property type="protein sequence ID" value="MCE5972334.1"/>
    <property type="molecule type" value="Genomic_DNA"/>
</dbReference>
<evidence type="ECO:0000313" key="1">
    <source>
        <dbReference type="EMBL" id="MCE5972334.1"/>
    </source>
</evidence>
<comment type="caution">
    <text evidence="1">The sequence shown here is derived from an EMBL/GenBank/DDBJ whole genome shotgun (WGS) entry which is preliminary data.</text>
</comment>